<keyword evidence="2" id="KW-1185">Reference proteome</keyword>
<evidence type="ECO:0008006" key="3">
    <source>
        <dbReference type="Google" id="ProtNLM"/>
    </source>
</evidence>
<dbReference type="PANTHER" id="PTHR35528">
    <property type="entry name" value="BLL1675 PROTEIN"/>
    <property type="match status" value="1"/>
</dbReference>
<evidence type="ECO:0000313" key="1">
    <source>
        <dbReference type="EMBL" id="MFK4447932.1"/>
    </source>
</evidence>
<dbReference type="InterPro" id="IPR052183">
    <property type="entry name" value="IS_Transposase"/>
</dbReference>
<comment type="caution">
    <text evidence="1">The sequence shown here is derived from an EMBL/GenBank/DDBJ whole genome shotgun (WGS) entry which is preliminary data.</text>
</comment>
<reference evidence="1 2" key="1">
    <citation type="submission" date="2024-11" db="EMBL/GenBank/DDBJ databases">
        <title>Using genomics to understand microbial adaptation to soil warming.</title>
        <authorList>
            <person name="Deangelis K.M. PhD."/>
        </authorList>
    </citation>
    <scope>NUCLEOTIDE SEQUENCE [LARGE SCALE GENOMIC DNA]</scope>
    <source>
        <strain evidence="1 2">GAS97</strain>
    </source>
</reference>
<evidence type="ECO:0000313" key="2">
    <source>
        <dbReference type="Proteomes" id="UP001620514"/>
    </source>
</evidence>
<gene>
    <name evidence="1" type="ORF">ABH943_007971</name>
</gene>
<dbReference type="PANTHER" id="PTHR35528:SF3">
    <property type="entry name" value="BLL1675 PROTEIN"/>
    <property type="match status" value="1"/>
</dbReference>
<accession>A0ABW8MX00</accession>
<name>A0ABW8MX00_9BURK</name>
<dbReference type="Proteomes" id="UP001620514">
    <property type="component" value="Unassembled WGS sequence"/>
</dbReference>
<sequence length="148" mass="16569">MTKPKSLYHGHRFPAEVISCSMRWYFRFQLSLRDIEELLLQRGLTVTYETIRCWCNKFDEGFAHRVKAARQGGRQALLQACAAIEPGARSDFESASKVNAGDAVNAVSECLYFRSDSPCFMVASCLAPSNSSAEPSYRVTVVANSLFR</sequence>
<proteinExistence type="predicted"/>
<organism evidence="1 2">
    <name type="scientific">Caballeronia udeis</name>
    <dbReference type="NCBI Taxonomy" id="1232866"/>
    <lineage>
        <taxon>Bacteria</taxon>
        <taxon>Pseudomonadati</taxon>
        <taxon>Pseudomonadota</taxon>
        <taxon>Betaproteobacteria</taxon>
        <taxon>Burkholderiales</taxon>
        <taxon>Burkholderiaceae</taxon>
        <taxon>Caballeronia</taxon>
    </lineage>
</organism>
<dbReference type="EMBL" id="JBIYDN010000040">
    <property type="protein sequence ID" value="MFK4447932.1"/>
    <property type="molecule type" value="Genomic_DNA"/>
</dbReference>
<protein>
    <recommendedName>
        <fullName evidence="3">Integrase catalytic region</fullName>
    </recommendedName>
</protein>